<sequence>MREKLPLLSCYGPLFHRTSTLPIPFSGLQNYLRSCSEVNSAGWLFSAEKSHRFSKVFEVVKETGWKRVVVKRRTELRSGNTERVGWLGPLLASRQYAGWYNAVRRHGFLPYVPTCILKGDEARFSSFHDFRSMVDMVYIDGVFTHRMASIKGSDEAANLRMADSVVSICAPPSEVAINGAALKVTFQEITGVGLWCRGFLVHLMASCFAGSVFEVQSVTLDLIRFFGDIVNEWYWFCQPYLISPKTFIFKSLGPTWPLVMLCTLAIMGELDIVYWLKKGWGTLAFRSGVILWPLQWLQVQPENLNIIDKHIDKGDIQRALNTSTPSGVTLSGDDKKADDRVMDHPQTT</sequence>
<accession>A0ABR2SHK0</accession>
<feature type="compositionally biased region" description="Basic and acidic residues" evidence="1">
    <location>
        <begin position="332"/>
        <end position="348"/>
    </location>
</feature>
<reference evidence="2 3" key="1">
    <citation type="journal article" date="2024" name="G3 (Bethesda)">
        <title>Genome assembly of Hibiscus sabdariffa L. provides insights into metabolisms of medicinal natural products.</title>
        <authorList>
            <person name="Kim T."/>
        </authorList>
    </citation>
    <scope>NUCLEOTIDE SEQUENCE [LARGE SCALE GENOMIC DNA]</scope>
    <source>
        <strain evidence="2">TK-2024</strain>
        <tissue evidence="2">Old leaves</tissue>
    </source>
</reference>
<name>A0ABR2SHK0_9ROSI</name>
<evidence type="ECO:0000313" key="3">
    <source>
        <dbReference type="Proteomes" id="UP001396334"/>
    </source>
</evidence>
<proteinExistence type="predicted"/>
<comment type="caution">
    <text evidence="2">The sequence shown here is derived from an EMBL/GenBank/DDBJ whole genome shotgun (WGS) entry which is preliminary data.</text>
</comment>
<feature type="region of interest" description="Disordered" evidence="1">
    <location>
        <begin position="322"/>
        <end position="348"/>
    </location>
</feature>
<protein>
    <submittedName>
        <fullName evidence="2">Uncharacterized protein</fullName>
    </submittedName>
</protein>
<dbReference type="Proteomes" id="UP001396334">
    <property type="component" value="Unassembled WGS sequence"/>
</dbReference>
<gene>
    <name evidence="2" type="ORF">V6N11_004893</name>
</gene>
<evidence type="ECO:0000313" key="2">
    <source>
        <dbReference type="EMBL" id="KAK9024736.1"/>
    </source>
</evidence>
<evidence type="ECO:0000256" key="1">
    <source>
        <dbReference type="SAM" id="MobiDB-lite"/>
    </source>
</evidence>
<dbReference type="EMBL" id="JBBPBN010000015">
    <property type="protein sequence ID" value="KAK9024736.1"/>
    <property type="molecule type" value="Genomic_DNA"/>
</dbReference>
<organism evidence="2 3">
    <name type="scientific">Hibiscus sabdariffa</name>
    <name type="common">roselle</name>
    <dbReference type="NCBI Taxonomy" id="183260"/>
    <lineage>
        <taxon>Eukaryota</taxon>
        <taxon>Viridiplantae</taxon>
        <taxon>Streptophyta</taxon>
        <taxon>Embryophyta</taxon>
        <taxon>Tracheophyta</taxon>
        <taxon>Spermatophyta</taxon>
        <taxon>Magnoliopsida</taxon>
        <taxon>eudicotyledons</taxon>
        <taxon>Gunneridae</taxon>
        <taxon>Pentapetalae</taxon>
        <taxon>rosids</taxon>
        <taxon>malvids</taxon>
        <taxon>Malvales</taxon>
        <taxon>Malvaceae</taxon>
        <taxon>Malvoideae</taxon>
        <taxon>Hibiscus</taxon>
    </lineage>
</organism>
<keyword evidence="3" id="KW-1185">Reference proteome</keyword>